<protein>
    <submittedName>
        <fullName evidence="4">RNA chaperone Hfq</fullName>
    </submittedName>
</protein>
<dbReference type="SUPFAM" id="SSF50182">
    <property type="entry name" value="Sm-like ribonucleoproteins"/>
    <property type="match status" value="1"/>
</dbReference>
<dbReference type="InterPro" id="IPR010920">
    <property type="entry name" value="LSM_dom_sf"/>
</dbReference>
<keyword evidence="5" id="KW-1185">Reference proteome</keyword>
<sequence>MKRIIACFVEFDGKRTAGKPLRFVLSWLSARGKKNEDAVCDSRPISQRNTSTKSPCQLKGQIIGFDPFIVLLQSNDGKQHMIFKHAISTIVPAKPVRTDEKPEQETKIEKVSSK</sequence>
<dbReference type="EMBL" id="JAFHAP010000020">
    <property type="protein sequence ID" value="MBN2910981.1"/>
    <property type="molecule type" value="Genomic_DNA"/>
</dbReference>
<keyword evidence="2" id="KW-0346">Stress response</keyword>
<dbReference type="Proteomes" id="UP001177120">
    <property type="component" value="Unassembled WGS sequence"/>
</dbReference>
<accession>A0ABS2WN84</accession>
<name>A0ABS2WN84_9BACL</name>
<feature type="compositionally biased region" description="Basic and acidic residues" evidence="3">
    <location>
        <begin position="96"/>
        <end position="114"/>
    </location>
</feature>
<evidence type="ECO:0000256" key="1">
    <source>
        <dbReference type="ARBA" id="ARBA00022884"/>
    </source>
</evidence>
<dbReference type="InterPro" id="IPR005001">
    <property type="entry name" value="Hfq"/>
</dbReference>
<evidence type="ECO:0000256" key="2">
    <source>
        <dbReference type="ARBA" id="ARBA00023016"/>
    </source>
</evidence>
<reference evidence="4" key="1">
    <citation type="journal article" date="2024" name="Int. J. Syst. Evol. Microbiol.">
        <title>Polycladomyces zharkentensis sp. nov., a novel thermophilic cellulose- and starch-degrading member of the Bacillota from a geothermal aquifer in Kazakhstan.</title>
        <authorList>
            <person name="Mashzhan A."/>
            <person name="Kistaubayeva A."/>
            <person name="Javier-Lopez R."/>
            <person name="Bissenova U."/>
            <person name="Bissenbay A."/>
            <person name="Birkeland N.K."/>
        </authorList>
    </citation>
    <scope>NUCLEOTIDE SEQUENCE</scope>
    <source>
        <strain evidence="4">ZKZ2T</strain>
    </source>
</reference>
<feature type="region of interest" description="Disordered" evidence="3">
    <location>
        <begin position="94"/>
        <end position="114"/>
    </location>
</feature>
<dbReference type="PANTHER" id="PTHR34772:SF1">
    <property type="entry name" value="RNA-BINDING PROTEIN HFQ"/>
    <property type="match status" value="1"/>
</dbReference>
<organism evidence="4 5">
    <name type="scientific">Polycladomyces zharkentensis</name>
    <dbReference type="NCBI Taxonomy" id="2807616"/>
    <lineage>
        <taxon>Bacteria</taxon>
        <taxon>Bacillati</taxon>
        <taxon>Bacillota</taxon>
        <taxon>Bacilli</taxon>
        <taxon>Bacillales</taxon>
        <taxon>Thermoactinomycetaceae</taxon>
        <taxon>Polycladomyces</taxon>
    </lineage>
</organism>
<dbReference type="PANTHER" id="PTHR34772">
    <property type="entry name" value="RNA-BINDING PROTEIN HFQ"/>
    <property type="match status" value="1"/>
</dbReference>
<comment type="caution">
    <text evidence="4">The sequence shown here is derived from an EMBL/GenBank/DDBJ whole genome shotgun (WGS) entry which is preliminary data.</text>
</comment>
<gene>
    <name evidence="4" type="ORF">JQC72_15920</name>
</gene>
<evidence type="ECO:0000256" key="3">
    <source>
        <dbReference type="SAM" id="MobiDB-lite"/>
    </source>
</evidence>
<keyword evidence="1" id="KW-0694">RNA-binding</keyword>
<evidence type="ECO:0000313" key="4">
    <source>
        <dbReference type="EMBL" id="MBN2910981.1"/>
    </source>
</evidence>
<evidence type="ECO:0000313" key="5">
    <source>
        <dbReference type="Proteomes" id="UP001177120"/>
    </source>
</evidence>
<dbReference type="Pfam" id="PF17209">
    <property type="entry name" value="Hfq"/>
    <property type="match status" value="1"/>
</dbReference>
<dbReference type="Gene3D" id="2.30.30.100">
    <property type="match status" value="1"/>
</dbReference>
<proteinExistence type="predicted"/>